<evidence type="ECO:0000256" key="3">
    <source>
        <dbReference type="ARBA" id="ARBA00022691"/>
    </source>
</evidence>
<dbReference type="NCBIfam" id="NF001244">
    <property type="entry name" value="PRK00216.1-5"/>
    <property type="match status" value="1"/>
</dbReference>
<dbReference type="NCBIfam" id="NF001243">
    <property type="entry name" value="PRK00216.1-4"/>
    <property type="match status" value="1"/>
</dbReference>
<dbReference type="GO" id="GO:0043770">
    <property type="term" value="F:demethylmenaquinone methyltransferase activity"/>
    <property type="evidence" value="ECO:0007669"/>
    <property type="project" value="UniProtKB-UniRule"/>
</dbReference>
<feature type="binding site" evidence="4">
    <location>
        <position position="82"/>
    </location>
    <ligand>
        <name>S-adenosyl-L-methionine</name>
        <dbReference type="ChEBI" id="CHEBI:59789"/>
    </ligand>
</feature>
<keyword evidence="6" id="KW-0812">Transmembrane</keyword>
<dbReference type="PROSITE" id="PS51608">
    <property type="entry name" value="SAM_MT_UBIE"/>
    <property type="match status" value="1"/>
</dbReference>
<dbReference type="PANTHER" id="PTHR43591:SF24">
    <property type="entry name" value="2-METHOXY-6-POLYPRENYL-1,4-BENZOQUINOL METHYLASE, MITOCHONDRIAL"/>
    <property type="match status" value="1"/>
</dbReference>
<comment type="catalytic activity">
    <reaction evidence="4">
        <text>a 2-demethylmenaquinol + S-adenosyl-L-methionine = a menaquinol + S-adenosyl-L-homocysteine + H(+)</text>
        <dbReference type="Rhea" id="RHEA:42640"/>
        <dbReference type="Rhea" id="RHEA-COMP:9539"/>
        <dbReference type="Rhea" id="RHEA-COMP:9563"/>
        <dbReference type="ChEBI" id="CHEBI:15378"/>
        <dbReference type="ChEBI" id="CHEBI:18151"/>
        <dbReference type="ChEBI" id="CHEBI:55437"/>
        <dbReference type="ChEBI" id="CHEBI:57856"/>
        <dbReference type="ChEBI" id="CHEBI:59789"/>
        <dbReference type="EC" id="2.1.1.163"/>
    </reaction>
</comment>
<dbReference type="GO" id="GO:0032259">
    <property type="term" value="P:methylation"/>
    <property type="evidence" value="ECO:0007669"/>
    <property type="project" value="UniProtKB-KW"/>
</dbReference>
<comment type="function">
    <text evidence="4">Methyltransferase required for the conversion of demethylmenaquinol (DMKH2) to menaquinol (MKH2).</text>
</comment>
<dbReference type="RefSeq" id="WP_061840795.1">
    <property type="nucleotide sequence ID" value="NZ_BDEC01000028.1"/>
</dbReference>
<evidence type="ECO:0000256" key="6">
    <source>
        <dbReference type="SAM" id="Phobius"/>
    </source>
</evidence>
<evidence type="ECO:0000256" key="5">
    <source>
        <dbReference type="SAM" id="Coils"/>
    </source>
</evidence>
<comment type="pathway">
    <text evidence="4">Quinol/quinone metabolism; menaquinone biosynthesis; menaquinol from 1,4-dihydroxy-2-naphthoate: step 2/2.</text>
</comment>
<keyword evidence="5" id="KW-0175">Coiled coil</keyword>
<proteinExistence type="inferred from homology"/>
<evidence type="ECO:0000313" key="8">
    <source>
        <dbReference type="Proteomes" id="UP000236214"/>
    </source>
</evidence>
<keyword evidence="6" id="KW-1133">Transmembrane helix</keyword>
<dbReference type="InterPro" id="IPR029063">
    <property type="entry name" value="SAM-dependent_MTases_sf"/>
</dbReference>
<keyword evidence="1 4" id="KW-0489">Methyltransferase</keyword>
<keyword evidence="2 4" id="KW-0808">Transferase</keyword>
<keyword evidence="4" id="KW-0474">Menaquinone biosynthesis</keyword>
<feature type="binding site" evidence="4">
    <location>
        <position position="61"/>
    </location>
    <ligand>
        <name>S-adenosyl-L-methionine</name>
        <dbReference type="ChEBI" id="CHEBI:59789"/>
    </ligand>
</feature>
<evidence type="ECO:0000256" key="1">
    <source>
        <dbReference type="ARBA" id="ARBA00022603"/>
    </source>
</evidence>
<keyword evidence="3 4" id="KW-0949">S-adenosyl-L-methionine</keyword>
<keyword evidence="8" id="KW-1185">Reference proteome</keyword>
<dbReference type="PROSITE" id="PS01184">
    <property type="entry name" value="UBIE_2"/>
    <property type="match status" value="1"/>
</dbReference>
<comment type="caution">
    <text evidence="7">The sequence shown here is derived from an EMBL/GenBank/DDBJ whole genome shotgun (WGS) entry which is preliminary data.</text>
</comment>
<reference evidence="7 8" key="1">
    <citation type="submission" date="2016-05" db="EMBL/GenBank/DDBJ databases">
        <title>Whole genome sequencing of Tetragenococcus halophilus subsp. halophilus NISL 7118.</title>
        <authorList>
            <person name="Shiwa Y."/>
            <person name="Nishimura I."/>
            <person name="Yoshikawa H."/>
            <person name="Koyama Y."/>
            <person name="Oguma T."/>
        </authorList>
    </citation>
    <scope>NUCLEOTIDE SEQUENCE [LARGE SCALE GENOMIC DNA]</scope>
    <source>
        <strain evidence="7 8">NISL 7118</strain>
    </source>
</reference>
<dbReference type="NCBIfam" id="TIGR01934">
    <property type="entry name" value="MenG_MenH_UbiE"/>
    <property type="match status" value="1"/>
</dbReference>
<comment type="caution">
    <text evidence="4">Lacks conserved residue(s) required for the propagation of feature annotation.</text>
</comment>
<dbReference type="Proteomes" id="UP000236214">
    <property type="component" value="Unassembled WGS sequence"/>
</dbReference>
<keyword evidence="6" id="KW-0472">Membrane</keyword>
<dbReference type="UniPathway" id="UPA00079">
    <property type="reaction ID" value="UER00169"/>
</dbReference>
<feature type="coiled-coil region" evidence="5">
    <location>
        <begin position="81"/>
        <end position="108"/>
    </location>
</feature>
<dbReference type="InterPro" id="IPR023576">
    <property type="entry name" value="UbiE/COQ5_MeTrFase_CS"/>
</dbReference>
<gene>
    <name evidence="4" type="primary">menG</name>
    <name evidence="7" type="ORF">TEHN7118_0715</name>
</gene>
<dbReference type="GO" id="GO:0009234">
    <property type="term" value="P:menaquinone biosynthetic process"/>
    <property type="evidence" value="ECO:0007669"/>
    <property type="project" value="UniProtKB-UniRule"/>
</dbReference>
<dbReference type="EMBL" id="BDEC01000028">
    <property type="protein sequence ID" value="GBD67909.1"/>
    <property type="molecule type" value="Genomic_DNA"/>
</dbReference>
<feature type="binding site" evidence="4">
    <location>
        <begin position="110"/>
        <end position="111"/>
    </location>
    <ligand>
        <name>S-adenosyl-L-methionine</name>
        <dbReference type="ChEBI" id="CHEBI:59789"/>
    </ligand>
</feature>
<dbReference type="SUPFAM" id="SSF53335">
    <property type="entry name" value="S-adenosyl-L-methionine-dependent methyltransferases"/>
    <property type="match status" value="1"/>
</dbReference>
<dbReference type="HAMAP" id="MF_01813">
    <property type="entry name" value="MenG_UbiE_methyltr"/>
    <property type="match status" value="1"/>
</dbReference>
<dbReference type="AlphaFoldDB" id="A0A2H6CSE1"/>
<dbReference type="Pfam" id="PF01209">
    <property type="entry name" value="Ubie_methyltran"/>
    <property type="match status" value="1"/>
</dbReference>
<sequence>MSRTNKNSEAKVQALFDRISATYDTTNSAISLGMHKCWRKKTMTKLSLTTGQQALDLCCGTGDWTIDLAKTVGTTGKVVGLDFSKNMLEIANKKIKQANADKQTTLLQGDAMALPFEDNTFDLITIGFGLRNVPDASQVLKEMKRVVKPGGMVACLETSQPENKLVYPFWYLYFKLVPTIAKLKHNDRKDYVYLQQTTQQFVHVKELKQMFQQAGFINTFYTTFMLGACALHIGYKANKK</sequence>
<feature type="transmembrane region" description="Helical" evidence="6">
    <location>
        <begin position="215"/>
        <end position="235"/>
    </location>
</feature>
<accession>A0A2H6CSE1</accession>
<dbReference type="CDD" id="cd02440">
    <property type="entry name" value="AdoMet_MTases"/>
    <property type="match status" value="1"/>
</dbReference>
<name>A0A2H6CSE1_TETHA</name>
<comment type="similarity">
    <text evidence="4">Belongs to the class I-like SAM-binding methyltransferase superfamily. MenG/UbiE family.</text>
</comment>
<evidence type="ECO:0000256" key="4">
    <source>
        <dbReference type="HAMAP-Rule" id="MF_01813"/>
    </source>
</evidence>
<organism evidence="7 8">
    <name type="scientific">Tetragenococcus halophilus subsp. halophilus</name>
    <dbReference type="NCBI Taxonomy" id="1513897"/>
    <lineage>
        <taxon>Bacteria</taxon>
        <taxon>Bacillati</taxon>
        <taxon>Bacillota</taxon>
        <taxon>Bacilli</taxon>
        <taxon>Lactobacillales</taxon>
        <taxon>Enterococcaceae</taxon>
        <taxon>Tetragenococcus</taxon>
    </lineage>
</organism>
<dbReference type="InterPro" id="IPR004033">
    <property type="entry name" value="UbiE/COQ5_MeTrFase"/>
</dbReference>
<dbReference type="PANTHER" id="PTHR43591">
    <property type="entry name" value="METHYLTRANSFERASE"/>
    <property type="match status" value="1"/>
</dbReference>
<protein>
    <recommendedName>
        <fullName evidence="4">Demethylmenaquinone methyltransferase</fullName>
        <ecNumber evidence="4">2.1.1.163</ecNumber>
    </recommendedName>
</protein>
<dbReference type="EC" id="2.1.1.163" evidence="4"/>
<evidence type="ECO:0000256" key="2">
    <source>
        <dbReference type="ARBA" id="ARBA00022679"/>
    </source>
</evidence>
<dbReference type="Gene3D" id="3.40.50.150">
    <property type="entry name" value="Vaccinia Virus protein VP39"/>
    <property type="match status" value="1"/>
</dbReference>
<evidence type="ECO:0000313" key="7">
    <source>
        <dbReference type="EMBL" id="GBD67909.1"/>
    </source>
</evidence>
<dbReference type="PROSITE" id="PS01183">
    <property type="entry name" value="UBIE_1"/>
    <property type="match status" value="1"/>
</dbReference>